<organism evidence="4 5">
    <name type="scientific">Tuber magnatum</name>
    <name type="common">white Piedmont truffle</name>
    <dbReference type="NCBI Taxonomy" id="42249"/>
    <lineage>
        <taxon>Eukaryota</taxon>
        <taxon>Fungi</taxon>
        <taxon>Dikarya</taxon>
        <taxon>Ascomycota</taxon>
        <taxon>Pezizomycotina</taxon>
        <taxon>Pezizomycetes</taxon>
        <taxon>Pezizales</taxon>
        <taxon>Tuberaceae</taxon>
        <taxon>Tuber</taxon>
    </lineage>
</organism>
<evidence type="ECO:0000313" key="4">
    <source>
        <dbReference type="EMBL" id="PWW79590.1"/>
    </source>
</evidence>
<feature type="region of interest" description="Disordered" evidence="1">
    <location>
        <begin position="876"/>
        <end position="897"/>
    </location>
</feature>
<gene>
    <name evidence="4" type="ORF">C7212DRAFT_170056</name>
</gene>
<feature type="region of interest" description="Disordered" evidence="1">
    <location>
        <begin position="849"/>
        <end position="868"/>
    </location>
</feature>
<reference evidence="4 5" key="1">
    <citation type="submission" date="2018-03" db="EMBL/GenBank/DDBJ databases">
        <title>Genomes of Pezizomycetes fungi and the evolution of truffles.</title>
        <authorList>
            <person name="Murat C."/>
            <person name="Payen T."/>
            <person name="Noel B."/>
            <person name="Kuo A."/>
            <person name="Martin F.M."/>
        </authorList>
    </citation>
    <scope>NUCLEOTIDE SEQUENCE [LARGE SCALE GENOMIC DNA]</scope>
    <source>
        <strain evidence="4">091103-1</strain>
    </source>
</reference>
<dbReference type="Pfam" id="PF14613">
    <property type="entry name" value="HAM1_C"/>
    <property type="match status" value="1"/>
</dbReference>
<feature type="domain" description="HAM1-like C-terminal" evidence="2">
    <location>
        <begin position="644"/>
        <end position="804"/>
    </location>
</feature>
<dbReference type="STRING" id="42249.A0A317T0E2"/>
<dbReference type="OrthoDB" id="19394at2759"/>
<protein>
    <submittedName>
        <fullName evidence="4">Uncharacterized protein</fullName>
    </submittedName>
</protein>
<dbReference type="EMBL" id="PYWC01000007">
    <property type="protein sequence ID" value="PWW79590.1"/>
    <property type="molecule type" value="Genomic_DNA"/>
</dbReference>
<feature type="domain" description="HAM1-like N-terminal" evidence="3">
    <location>
        <begin position="3"/>
        <end position="630"/>
    </location>
</feature>
<evidence type="ECO:0000313" key="5">
    <source>
        <dbReference type="Proteomes" id="UP000246991"/>
    </source>
</evidence>
<feature type="region of interest" description="Disordered" evidence="1">
    <location>
        <begin position="167"/>
        <end position="196"/>
    </location>
</feature>
<feature type="compositionally biased region" description="Basic and acidic residues" evidence="1">
    <location>
        <begin position="273"/>
        <end position="290"/>
    </location>
</feature>
<evidence type="ECO:0000259" key="2">
    <source>
        <dbReference type="Pfam" id="PF14613"/>
    </source>
</evidence>
<dbReference type="PANTHER" id="PTHR31138">
    <property type="entry name" value="CHROMOSOME 19, WHOLE GENOME SHOTGUN SEQUENCE"/>
    <property type="match status" value="1"/>
</dbReference>
<dbReference type="Pfam" id="PF19343">
    <property type="entry name" value="HAM1_N"/>
    <property type="match status" value="1"/>
</dbReference>
<dbReference type="Gene3D" id="3.15.10.10">
    <property type="entry name" value="Bactericidal permeability-increasing protein, domain 1"/>
    <property type="match status" value="1"/>
</dbReference>
<dbReference type="InterPro" id="IPR045967">
    <property type="entry name" value="HAM1-like_N"/>
</dbReference>
<proteinExistence type="predicted"/>
<dbReference type="AlphaFoldDB" id="A0A317T0E2"/>
<feature type="region of interest" description="Disordered" evidence="1">
    <location>
        <begin position="797"/>
        <end position="840"/>
    </location>
</feature>
<feature type="compositionally biased region" description="Low complexity" evidence="1">
    <location>
        <begin position="826"/>
        <end position="835"/>
    </location>
</feature>
<feature type="compositionally biased region" description="Basic and acidic residues" evidence="1">
    <location>
        <begin position="236"/>
        <end position="245"/>
    </location>
</feature>
<evidence type="ECO:0000256" key="1">
    <source>
        <dbReference type="SAM" id="MobiDB-lite"/>
    </source>
</evidence>
<name>A0A317T0E2_9PEZI</name>
<accession>A0A317T0E2</accession>
<dbReference type="InterPro" id="IPR027842">
    <property type="entry name" value="HAM1-like_C"/>
</dbReference>
<dbReference type="Proteomes" id="UP000246991">
    <property type="component" value="Unassembled WGS sequence"/>
</dbReference>
<feature type="compositionally biased region" description="Polar residues" evidence="1">
    <location>
        <begin position="797"/>
        <end position="811"/>
    </location>
</feature>
<comment type="caution">
    <text evidence="4">The sequence shown here is derived from an EMBL/GenBank/DDBJ whole genome shotgun (WGS) entry which is preliminary data.</text>
</comment>
<keyword evidence="5" id="KW-1185">Reference proteome</keyword>
<sequence>MNSKVNRPVDPKQRDRDVENKLRLYGIYSGFQNGRLPSNEQIDVALSSLTNHRKLRSPNDNLSAEGKVILEDFRTVVEEAKRLILIKNHDQIFQEFIWNTTQLGVKGGPQTSAPDAPISKETANRDAEQAQAGFRTLGQLIITNGEFRKLLSDAVILLRDIAGDAATKSSSRINPTEEQLRQMDSPAPDHQWHDAPNLSRENFKSQFRDQFTQNKPVSRGDVREAVGDAAQVADPHGSRDPRDAVARASSDQRSGTASGVDASSGIRAGAEGLHQRAEENVPEEQKQRVREYRERTSNYMQNKMPQERREHVIFRLKKMVVEIQSHQDYQQAIDTLLRLAETYTGHAKGIAKDSAGAVKGAHQDNHLQSAEKSLKVILERFANYTSTEDLIDSIDDIYRDADNDPELKDWFRAVNNYIRTCLKEEGYIMRHESNEQYDRLYDHGNFLLRNRYRGHTDRVANEFRFLGEQFAVDPDNQRFRQATQKLFNDLGNDESGKPVFKKHLVKDVTQIIVPELFESVRYIPFPRIEYSDPMIDAVVENLIIESDNLMPNVLEIGNDNYFRFGRKTVPSKHSHAAMVSASQIQCDIRDVSYYIRKKRGFPSITDTGLADIFLGGDGLSFKLQLATPSKLDRARFFKVGRVDVNVNTLKIKLKKSNHKVLFALFKPILMGVMKPAIASILEKQIRDAFGRLDRLAYAIYQEEQKIERDIKKNPDPEHVQNIYSRYYRAAQRELANRKQKAEAKAADKHANVAVTQHDSMFKNISLPGGTSAKAAEYKDLSKRGDGWGSDVFIIGSASPTSNLPKPQQITRKSPYAHRRTTRSRETAAAAGASRDSGYHADDCHDYGAGTSEKTGFGDKLAEGQSDSVGNRKIGEYTLNRPLDENHATGHSLTTSVV</sequence>
<feature type="compositionally biased region" description="Polar residues" evidence="1">
    <location>
        <begin position="167"/>
        <end position="177"/>
    </location>
</feature>
<feature type="region of interest" description="Disordered" evidence="1">
    <location>
        <begin position="107"/>
        <end position="127"/>
    </location>
</feature>
<feature type="compositionally biased region" description="Polar residues" evidence="1">
    <location>
        <begin position="888"/>
        <end position="897"/>
    </location>
</feature>
<feature type="region of interest" description="Disordered" evidence="1">
    <location>
        <begin position="230"/>
        <end position="266"/>
    </location>
</feature>
<feature type="region of interest" description="Disordered" evidence="1">
    <location>
        <begin position="271"/>
        <end position="290"/>
    </location>
</feature>
<dbReference type="PANTHER" id="PTHR31138:SF1">
    <property type="entry name" value="PDZ DOMAIN-CONTAINING PROTEIN"/>
    <property type="match status" value="1"/>
</dbReference>
<evidence type="ECO:0000259" key="3">
    <source>
        <dbReference type="Pfam" id="PF19343"/>
    </source>
</evidence>